<name>A0A8S5RCN1_9VIRU</name>
<dbReference type="EMBL" id="BK059091">
    <property type="protein sequence ID" value="DAE28891.1"/>
    <property type="molecule type" value="Genomic_DNA"/>
</dbReference>
<evidence type="ECO:0000313" key="1">
    <source>
        <dbReference type="EMBL" id="DAE28891.1"/>
    </source>
</evidence>
<protein>
    <submittedName>
        <fullName evidence="1">RNA-dependent RNA polymerase</fullName>
    </submittedName>
</protein>
<sequence length="926" mass="109007">MSKYGLKIKNIKAGTLFGYNQGVRDRYEYTDAMFSKSLFYDYIKDNGLNDWNKKSTRDIICLDFDFGSRTYDEEIKHLNKQFGDYENDEKLDEESKNRIRNLYAKIESNRDNYIKKSRDEIREDFYENGVSIKYNTKKDEKITEQTIHYKMLYRNSSKAKVGQAMFINSKLYKKAYDWLTMGLGKKLPKNDAKIVEMSAYAPLTTSTIVEKFYLPVEDILILKDQDSFFQTAAKIVQAEEYTVNEKTQKKCVVNNDTIKVKNTLWDGMALIEASTLPKFVNGMALLRNHFFKACAFKTYIQKFLRDWCIKNQYDYNTYQIQDMFGKWHYVKDIKMITTDNAIKWKKFMSLMGETPRDAYEYWCQRVNADGSFFGIVKTDHPSKLDDVQQMSYQMVNTLPCSKEDIDELANTSIQYVNKLKTDNDYFEKFLRKNKNTINHYEMLADLYDHNNDFANSTWFRYEKRQIIKTYVDKLRTGKITVNADNLTICGNPYALLLYTVDENWENDPTLNVEPGTIQCYTTRFNDDEYLCGIRNPHNSPNNICYLHNHHSDLMKKYFEFSPNILAVNCIHTDIQDRANGCDFDSDFFFVTNHPVMVRNAKKAYEEFPTIVNKLKESGITYNNTLKEYARMDNKFAKSRIGIGESSNLAQLAMTYYWTEKQKDNPDEEELNELYDNFVILSVIAQIIIDGCKREYEVDGIQEIKRIKKLPSMKNNKVIKYIEYEDENGEVIKKEIVTKEDFPEFMKYTKKIKHTKNGKEIPYEQIQKEKDQLSLRINSDLICPMNDLQNSLKKIKNISSSNTIPTEKFFIKINGTANHKQMTKIRQLAEEYNENIYDITHNTKSSEDRMIRVEAENDRIIEKLRAIKIKNLKTINRLIETSLGMSSGVGVNLKEFKQYTKYTRNVLKLLYKMNKDLFLSNFSKKVQ</sequence>
<organism evidence="1">
    <name type="scientific">virus sp. ctmTa7</name>
    <dbReference type="NCBI Taxonomy" id="2828255"/>
    <lineage>
        <taxon>Viruses</taxon>
    </lineage>
</organism>
<accession>A0A8S5RCN1</accession>
<keyword evidence="1" id="KW-0808">Transferase</keyword>
<proteinExistence type="predicted"/>
<reference evidence="1" key="1">
    <citation type="journal article" date="2021" name="Proc. Natl. Acad. Sci. U.S.A.">
        <title>A Catalog of Tens of Thousands of Viruses from Human Metagenomes Reveals Hidden Associations with Chronic Diseases.</title>
        <authorList>
            <person name="Tisza M.J."/>
            <person name="Buck C.B."/>
        </authorList>
    </citation>
    <scope>NUCLEOTIDE SEQUENCE</scope>
    <source>
        <strain evidence="1">CtmTa7</strain>
    </source>
</reference>
<keyword evidence="1" id="KW-0548">Nucleotidyltransferase</keyword>
<keyword evidence="1" id="KW-0696">RNA-directed RNA polymerase</keyword>
<dbReference type="GO" id="GO:0003968">
    <property type="term" value="F:RNA-directed RNA polymerase activity"/>
    <property type="evidence" value="ECO:0007669"/>
    <property type="project" value="UniProtKB-KW"/>
</dbReference>